<evidence type="ECO:0000256" key="2">
    <source>
        <dbReference type="SAM" id="Phobius"/>
    </source>
</evidence>
<keyword evidence="5" id="KW-1185">Reference proteome</keyword>
<sequence>MKDSNDNEANTQASSAKRKRKPIEKRSDVWDHFTKFTDAEGCLKSRCNYCDKEYHWIVYMQLNYCLILVFAIFYALSLKEIAQTNTIDLDMEW</sequence>
<keyword evidence="2" id="KW-1133">Transmembrane helix</keyword>
<dbReference type="EMBL" id="CP093343">
    <property type="protein sequence ID" value="WOG82371.1"/>
    <property type="molecule type" value="Genomic_DNA"/>
</dbReference>
<dbReference type="EMBL" id="LNRQ01000001">
    <property type="protein sequence ID" value="KZN08955.1"/>
    <property type="molecule type" value="Genomic_DNA"/>
</dbReference>
<keyword evidence="2" id="KW-0472">Membrane</keyword>
<reference evidence="4" key="2">
    <citation type="submission" date="2022-03" db="EMBL/GenBank/DDBJ databases">
        <title>Draft title - Genomic analysis of global carrot germplasm unveils the trajectory of domestication and the origin of high carotenoid orange carrot.</title>
        <authorList>
            <person name="Iorizzo M."/>
            <person name="Ellison S."/>
            <person name="Senalik D."/>
            <person name="Macko-Podgorni A."/>
            <person name="Grzebelus D."/>
            <person name="Bostan H."/>
            <person name="Rolling W."/>
            <person name="Curaba J."/>
            <person name="Simon P."/>
        </authorList>
    </citation>
    <scope>NUCLEOTIDE SEQUENCE</scope>
    <source>
        <tissue evidence="4">Leaf</tissue>
    </source>
</reference>
<name>A0A166GH01_DAUCS</name>
<reference evidence="3" key="1">
    <citation type="journal article" date="2016" name="Nat. Genet.">
        <title>A high-quality carrot genome assembly provides new insights into carotenoid accumulation and asterid genome evolution.</title>
        <authorList>
            <person name="Iorizzo M."/>
            <person name="Ellison S."/>
            <person name="Senalik D."/>
            <person name="Zeng P."/>
            <person name="Satapoomin P."/>
            <person name="Huang J."/>
            <person name="Bowman M."/>
            <person name="Iovene M."/>
            <person name="Sanseverino W."/>
            <person name="Cavagnaro P."/>
            <person name="Yildiz M."/>
            <person name="Macko-Podgorni A."/>
            <person name="Moranska E."/>
            <person name="Grzebelus E."/>
            <person name="Grzebelus D."/>
            <person name="Ashrafi H."/>
            <person name="Zheng Z."/>
            <person name="Cheng S."/>
            <person name="Spooner D."/>
            <person name="Van Deynze A."/>
            <person name="Simon P."/>
        </authorList>
    </citation>
    <scope>NUCLEOTIDE SEQUENCE [LARGE SCALE GENOMIC DNA]</scope>
    <source>
        <tissue evidence="3">Leaf</tissue>
    </source>
</reference>
<evidence type="ECO:0000313" key="5">
    <source>
        <dbReference type="Proteomes" id="UP000077755"/>
    </source>
</evidence>
<gene>
    <name evidence="3" type="ORF">DCAR_001611</name>
    <name evidence="4" type="ORF">DCAR_0101535</name>
</gene>
<feature type="region of interest" description="Disordered" evidence="1">
    <location>
        <begin position="1"/>
        <end position="24"/>
    </location>
</feature>
<dbReference type="Proteomes" id="UP000077755">
    <property type="component" value="Chromosome 1"/>
</dbReference>
<evidence type="ECO:0000313" key="3">
    <source>
        <dbReference type="EMBL" id="KZN08955.1"/>
    </source>
</evidence>
<evidence type="ECO:0000256" key="1">
    <source>
        <dbReference type="SAM" id="MobiDB-lite"/>
    </source>
</evidence>
<proteinExistence type="predicted"/>
<accession>A0A166GH01</accession>
<dbReference type="AlphaFoldDB" id="A0A166GH01"/>
<keyword evidence="2" id="KW-0812">Transmembrane</keyword>
<dbReference type="Gramene" id="KZN08955">
    <property type="protein sequence ID" value="KZN08955"/>
    <property type="gene ID" value="DCAR_001611"/>
</dbReference>
<organism evidence="3">
    <name type="scientific">Daucus carota subsp. sativus</name>
    <name type="common">Carrot</name>
    <dbReference type="NCBI Taxonomy" id="79200"/>
    <lineage>
        <taxon>Eukaryota</taxon>
        <taxon>Viridiplantae</taxon>
        <taxon>Streptophyta</taxon>
        <taxon>Embryophyta</taxon>
        <taxon>Tracheophyta</taxon>
        <taxon>Spermatophyta</taxon>
        <taxon>Magnoliopsida</taxon>
        <taxon>eudicotyledons</taxon>
        <taxon>Gunneridae</taxon>
        <taxon>Pentapetalae</taxon>
        <taxon>asterids</taxon>
        <taxon>campanulids</taxon>
        <taxon>Apiales</taxon>
        <taxon>Apiaceae</taxon>
        <taxon>Apioideae</taxon>
        <taxon>Scandiceae</taxon>
        <taxon>Daucinae</taxon>
        <taxon>Daucus</taxon>
        <taxon>Daucus sect. Daucus</taxon>
    </lineage>
</organism>
<evidence type="ECO:0008006" key="6">
    <source>
        <dbReference type="Google" id="ProtNLM"/>
    </source>
</evidence>
<feature type="transmembrane region" description="Helical" evidence="2">
    <location>
        <begin position="56"/>
        <end position="76"/>
    </location>
</feature>
<protein>
    <recommendedName>
        <fullName evidence="6">BED-type domain-containing protein</fullName>
    </recommendedName>
</protein>
<evidence type="ECO:0000313" key="4">
    <source>
        <dbReference type="EMBL" id="WOG82371.1"/>
    </source>
</evidence>